<dbReference type="Proteomes" id="UP000029095">
    <property type="component" value="Unassembled WGS sequence"/>
</dbReference>
<evidence type="ECO:0000313" key="2">
    <source>
        <dbReference type="Proteomes" id="UP000029095"/>
    </source>
</evidence>
<reference evidence="1 2" key="1">
    <citation type="submission" date="2014-05" db="EMBL/GenBank/DDBJ databases">
        <title>Complete genome sequence of the Streptomyces mutabilis TRM45540.</title>
        <authorList>
            <person name="Luo X."/>
            <person name="Zhang L."/>
        </authorList>
    </citation>
    <scope>NUCLEOTIDE SEQUENCE [LARGE SCALE GENOMIC DNA]</scope>
    <source>
        <strain evidence="1 2">TRM45540</strain>
    </source>
</reference>
<proteinExistence type="predicted"/>
<keyword evidence="2" id="KW-1185">Reference proteome</keyword>
<organism evidence="1 2">
    <name type="scientific">Streptomyces mutabilis</name>
    <dbReference type="NCBI Taxonomy" id="67332"/>
    <lineage>
        <taxon>Bacteria</taxon>
        <taxon>Bacillati</taxon>
        <taxon>Actinomycetota</taxon>
        <taxon>Actinomycetes</taxon>
        <taxon>Kitasatosporales</taxon>
        <taxon>Streptomycetaceae</taxon>
        <taxon>Streptomyces</taxon>
    </lineage>
</organism>
<accession>A0A086MQJ3</accession>
<dbReference type="EMBL" id="JNFQ01000010">
    <property type="protein sequence ID" value="KFG71161.1"/>
    <property type="molecule type" value="Genomic_DNA"/>
</dbReference>
<gene>
    <name evidence="1" type="ORF">FM21_35960</name>
</gene>
<name>A0A086MQJ3_9ACTN</name>
<protein>
    <submittedName>
        <fullName evidence="1">Uncharacterized protein</fullName>
    </submittedName>
</protein>
<dbReference type="HOGENOM" id="CLU_2902408_0_0_11"/>
<dbReference type="AlphaFoldDB" id="A0A086MQJ3"/>
<sequence>MHLTIAAAVGSREGMGGPLAAMAASVHIGATRRCVDCVEGTPTECGAGVGIEAFWHDQVRQR</sequence>
<evidence type="ECO:0000313" key="1">
    <source>
        <dbReference type="EMBL" id="KFG71161.1"/>
    </source>
</evidence>
<comment type="caution">
    <text evidence="1">The sequence shown here is derived from an EMBL/GenBank/DDBJ whole genome shotgun (WGS) entry which is preliminary data.</text>
</comment>
<dbReference type="STRING" id="1915400.FM21_35960"/>